<dbReference type="AlphaFoldDB" id="A0A328UFS3"/>
<dbReference type="InterPro" id="IPR017853">
    <property type="entry name" value="GH"/>
</dbReference>
<dbReference type="InterPro" id="IPR050887">
    <property type="entry name" value="Beta-mannosidase_GH2"/>
</dbReference>
<comment type="similarity">
    <text evidence="2">Belongs to the glycosyl hydrolase 2 family.</text>
</comment>
<organism evidence="10 11">
    <name type="scientific">Hydrogeniiclostridium mannosilyticum</name>
    <dbReference type="NCBI Taxonomy" id="2764322"/>
    <lineage>
        <taxon>Bacteria</taxon>
        <taxon>Bacillati</taxon>
        <taxon>Bacillota</taxon>
        <taxon>Clostridia</taxon>
        <taxon>Eubacteriales</taxon>
        <taxon>Acutalibacteraceae</taxon>
        <taxon>Hydrogeniiclostridium</taxon>
    </lineage>
</organism>
<evidence type="ECO:0000256" key="4">
    <source>
        <dbReference type="ARBA" id="ARBA00022729"/>
    </source>
</evidence>
<keyword evidence="4" id="KW-0732">Signal</keyword>
<gene>
    <name evidence="10" type="ORF">DPQ25_02315</name>
</gene>
<comment type="catalytic activity">
    <reaction evidence="1">
        <text>Hydrolysis of terminal, non-reducing beta-D-mannose residues in beta-D-mannosides.</text>
        <dbReference type="EC" id="3.2.1.25"/>
    </reaction>
</comment>
<dbReference type="InterPro" id="IPR006102">
    <property type="entry name" value="Ig-like_GH2"/>
</dbReference>
<dbReference type="EC" id="3.2.1.25" evidence="3"/>
<evidence type="ECO:0000259" key="8">
    <source>
        <dbReference type="Pfam" id="PF02836"/>
    </source>
</evidence>
<name>A0A328UFS3_9FIRM</name>
<evidence type="ECO:0000256" key="6">
    <source>
        <dbReference type="ARBA" id="ARBA00023295"/>
    </source>
</evidence>
<dbReference type="GO" id="GO:0006516">
    <property type="term" value="P:glycoprotein catabolic process"/>
    <property type="evidence" value="ECO:0007669"/>
    <property type="project" value="TreeGrafter"/>
</dbReference>
<dbReference type="InterPro" id="IPR006103">
    <property type="entry name" value="Glyco_hydro_2_cat"/>
</dbReference>
<reference evidence="10 11" key="1">
    <citation type="submission" date="2018-06" db="EMBL/GenBank/DDBJ databases">
        <title>Noncontiguous genome sequence of Ruminococcaceae bacterium ASD2818.</title>
        <authorList>
            <person name="Chaplin A.V."/>
            <person name="Sokolova S.R."/>
            <person name="Kochetkova T.O."/>
            <person name="Goltsov A.Y."/>
            <person name="Trofimov D.Y."/>
            <person name="Efimov B.A."/>
        </authorList>
    </citation>
    <scope>NUCLEOTIDE SEQUENCE [LARGE SCALE GENOMIC DNA]</scope>
    <source>
        <strain evidence="10 11">ASD2818</strain>
    </source>
</reference>
<evidence type="ECO:0000313" key="11">
    <source>
        <dbReference type="Proteomes" id="UP000249377"/>
    </source>
</evidence>
<protein>
    <recommendedName>
        <fullName evidence="3">beta-mannosidase</fullName>
        <ecNumber evidence="3">3.2.1.25</ecNumber>
    </recommendedName>
</protein>
<dbReference type="EMBL" id="QLYR01000001">
    <property type="protein sequence ID" value="RAQ30358.1"/>
    <property type="molecule type" value="Genomic_DNA"/>
</dbReference>
<keyword evidence="6" id="KW-0326">Glycosidase</keyword>
<evidence type="ECO:0000256" key="3">
    <source>
        <dbReference type="ARBA" id="ARBA00012754"/>
    </source>
</evidence>
<feature type="domain" description="Beta-mannosidase-like galactose-binding" evidence="9">
    <location>
        <begin position="43"/>
        <end position="197"/>
    </location>
</feature>
<feature type="domain" description="Glycoside hydrolase family 2 immunoglobulin-like beta-sandwich" evidence="7">
    <location>
        <begin position="220"/>
        <end position="314"/>
    </location>
</feature>
<dbReference type="GO" id="GO:0005975">
    <property type="term" value="P:carbohydrate metabolic process"/>
    <property type="evidence" value="ECO:0007669"/>
    <property type="project" value="InterPro"/>
</dbReference>
<dbReference type="RefSeq" id="WP_112331555.1">
    <property type="nucleotide sequence ID" value="NZ_QLYR01000001.1"/>
</dbReference>
<evidence type="ECO:0000259" key="7">
    <source>
        <dbReference type="Pfam" id="PF00703"/>
    </source>
</evidence>
<dbReference type="InterPro" id="IPR036156">
    <property type="entry name" value="Beta-gal/glucu_dom_sf"/>
</dbReference>
<evidence type="ECO:0000256" key="5">
    <source>
        <dbReference type="ARBA" id="ARBA00022801"/>
    </source>
</evidence>
<dbReference type="Pfam" id="PF00703">
    <property type="entry name" value="Glyco_hydro_2"/>
    <property type="match status" value="1"/>
</dbReference>
<keyword evidence="5 10" id="KW-0378">Hydrolase</keyword>
<dbReference type="Gene3D" id="3.20.20.80">
    <property type="entry name" value="Glycosidases"/>
    <property type="match status" value="1"/>
</dbReference>
<dbReference type="GO" id="GO:0004567">
    <property type="term" value="F:beta-mannosidase activity"/>
    <property type="evidence" value="ECO:0007669"/>
    <property type="project" value="UniProtKB-EC"/>
</dbReference>
<dbReference type="SUPFAM" id="SSF51445">
    <property type="entry name" value="(Trans)glycosidases"/>
    <property type="match status" value="1"/>
</dbReference>
<dbReference type="InterPro" id="IPR013783">
    <property type="entry name" value="Ig-like_fold"/>
</dbReference>
<proteinExistence type="inferred from homology"/>
<dbReference type="Proteomes" id="UP000249377">
    <property type="component" value="Unassembled WGS sequence"/>
</dbReference>
<dbReference type="SUPFAM" id="SSF49785">
    <property type="entry name" value="Galactose-binding domain-like"/>
    <property type="match status" value="1"/>
</dbReference>
<dbReference type="InterPro" id="IPR008979">
    <property type="entry name" value="Galactose-bd-like_sf"/>
</dbReference>
<sequence>MNTWKKIDLCGAYRLALQKHADYLHASAHPVTYTEVAQFNTALITGKVPGNFELDMVEAGLLPDPFYGENLLESEKMEDMHLFYARKFDYSTEEGTEPWLVFEGIDTVAEIYLNGKKTGSCDNMFIPQEFPAQSLLREGENELVVHIAPACIEARKNKISAGNTALKYNYEALRLRKAPHMFGWDIMPRIVSAGIFRPVRLEYRPTIRLNQAYLMTAGIDLDRKTAHLQLFYDFKTQDADLSRYEIEVTGRCGDSSFYASERPWFTAGKLDFTAENVRFWWPKGYGAPDLYQITVSIKKDGAVLDTIRHSSGIRTVHLERTGLTDAFFSGKFHFEVNGRKIFILGTNFVPIDAFHSRDRQRLPAVMDLLDDSGCNAIRCWGGGVYEDDYLYTRCDELGILIWQDFMMACALHPTDEEFCRVIRHEAEAVVRRLRHHASIMLWSGDNECDQFTQYGAFPRDPNRNRITRQVLQDVIDAEDPTRPYLPSSPYVGPDAARLVDDTYLTERHLWGPRDYFKSEFYKGSLCNFASEIGYHGCPSRDSLEKFLPADKLWPWQNNDAWMIHAASPEKGTGGSYAYRIELMAKQIRELFGTLPDNLEDFILASQISQAEAFKFFIELFRTGKPNRTGIIWWNLIDGWPQFSDAVVDYYFNKKLAYYYIKQVQQPILLSVAEPKNWCCEVKLVNDTGARQDIFCRINDYMGHNRTVYEGIISIDGEVKTVTSLPYSQGEKKIYTLEWTCGDRSGKNHYLAGNPPFELAFYRDFLHRYYPNI</sequence>
<dbReference type="Pfam" id="PF02836">
    <property type="entry name" value="Glyco_hydro_2_C"/>
    <property type="match status" value="1"/>
</dbReference>
<dbReference type="PANTHER" id="PTHR43730:SF1">
    <property type="entry name" value="BETA-MANNOSIDASE"/>
    <property type="match status" value="1"/>
</dbReference>
<keyword evidence="11" id="KW-1185">Reference proteome</keyword>
<comment type="caution">
    <text evidence="10">The sequence shown here is derived from an EMBL/GenBank/DDBJ whole genome shotgun (WGS) entry which is preliminary data.</text>
</comment>
<evidence type="ECO:0000256" key="1">
    <source>
        <dbReference type="ARBA" id="ARBA00000829"/>
    </source>
</evidence>
<dbReference type="Pfam" id="PF22666">
    <property type="entry name" value="Glyco_hydro_2_N2"/>
    <property type="match status" value="1"/>
</dbReference>
<evidence type="ECO:0000259" key="9">
    <source>
        <dbReference type="Pfam" id="PF22666"/>
    </source>
</evidence>
<feature type="domain" description="Glycoside hydrolase family 2 catalytic" evidence="8">
    <location>
        <begin position="334"/>
        <end position="484"/>
    </location>
</feature>
<dbReference type="SUPFAM" id="SSF49303">
    <property type="entry name" value="beta-Galactosidase/glucuronidase domain"/>
    <property type="match status" value="1"/>
</dbReference>
<evidence type="ECO:0000313" key="10">
    <source>
        <dbReference type="EMBL" id="RAQ30358.1"/>
    </source>
</evidence>
<dbReference type="Gene3D" id="2.60.120.260">
    <property type="entry name" value="Galactose-binding domain-like"/>
    <property type="match status" value="1"/>
</dbReference>
<dbReference type="PANTHER" id="PTHR43730">
    <property type="entry name" value="BETA-MANNOSIDASE"/>
    <property type="match status" value="1"/>
</dbReference>
<evidence type="ECO:0000256" key="2">
    <source>
        <dbReference type="ARBA" id="ARBA00007401"/>
    </source>
</evidence>
<accession>A0A328UFS3</accession>
<dbReference type="InterPro" id="IPR054593">
    <property type="entry name" value="Beta-mannosidase-like_N2"/>
</dbReference>
<dbReference type="Gene3D" id="2.60.40.10">
    <property type="entry name" value="Immunoglobulins"/>
    <property type="match status" value="1"/>
</dbReference>